<keyword evidence="1" id="KW-1133">Transmembrane helix</keyword>
<comment type="caution">
    <text evidence="2">The sequence shown here is derived from an EMBL/GenBank/DDBJ whole genome shotgun (WGS) entry which is preliminary data.</text>
</comment>
<organism evidence="2 3">
    <name type="scientific">Paenibacillus soyae</name>
    <dbReference type="NCBI Taxonomy" id="2969249"/>
    <lineage>
        <taxon>Bacteria</taxon>
        <taxon>Bacillati</taxon>
        <taxon>Bacillota</taxon>
        <taxon>Bacilli</taxon>
        <taxon>Bacillales</taxon>
        <taxon>Paenibacillaceae</taxon>
        <taxon>Paenibacillus</taxon>
    </lineage>
</organism>
<feature type="transmembrane region" description="Helical" evidence="1">
    <location>
        <begin position="195"/>
        <end position="212"/>
    </location>
</feature>
<gene>
    <name evidence="2" type="ORF">NQZ67_01480</name>
</gene>
<accession>A0A9X2MKW6</accession>
<dbReference type="EMBL" id="JANIPJ010000001">
    <property type="protein sequence ID" value="MCR2802541.1"/>
    <property type="molecule type" value="Genomic_DNA"/>
</dbReference>
<protein>
    <submittedName>
        <fullName evidence="2">ABC transporter permease</fullName>
    </submittedName>
</protein>
<dbReference type="AlphaFoldDB" id="A0A9X2MKW6"/>
<feature type="transmembrane region" description="Helical" evidence="1">
    <location>
        <begin position="233"/>
        <end position="251"/>
    </location>
</feature>
<feature type="transmembrane region" description="Helical" evidence="1">
    <location>
        <begin position="309"/>
        <end position="334"/>
    </location>
</feature>
<keyword evidence="3" id="KW-1185">Reference proteome</keyword>
<keyword evidence="1" id="KW-0812">Transmembrane</keyword>
<reference evidence="2" key="1">
    <citation type="submission" date="2022-08" db="EMBL/GenBank/DDBJ databases">
        <title>The genomic sequence of strain Paenibacillus sp. SCIV0701.</title>
        <authorList>
            <person name="Zhao H."/>
        </authorList>
    </citation>
    <scope>NUCLEOTIDE SEQUENCE</scope>
    <source>
        <strain evidence="2">SCIV0701</strain>
    </source>
</reference>
<evidence type="ECO:0000313" key="3">
    <source>
        <dbReference type="Proteomes" id="UP001141950"/>
    </source>
</evidence>
<dbReference type="RefSeq" id="WP_257442075.1">
    <property type="nucleotide sequence ID" value="NZ_JANIPJ010000001.1"/>
</dbReference>
<sequence length="416" mass="46823">MRGEVSRLAELRQERARAFRKEVLPYLRYMGQSGFPSFLSLLFIASAIGYVQLIRHLPADFPIVPVGVIALTPLLAWSPLRTYLFPADIVFIMPREAEMGEYLSKSLRGSFFKTGWLAAAVFMLYMPIYLQGDANIPAWLLAIGLLLVKGGNMAGACQERRMAWSGIRRISRLLRWTLTALAVAAWLTALWWQAAAFMVLCGLLAWLCCSLPKKQRLNWERLIHEETMTRKRYYAFFGMFIDVPVLAPSVSRRPYLDWIIPRIRYAHSQTFVFLYGASLIRSELGGILVRILLLGGLVCYMAADSQNLAGWAAVFAYVLTGLVYGLQLSGLRAVHCHSVWKHVYPLPEEKQIEQLLRVDRAALIAGLLLLWLPAALPLLIGGLFAPPLAALAAAFLYAATRPARLRRKLRVEADED</sequence>
<evidence type="ECO:0000313" key="2">
    <source>
        <dbReference type="EMBL" id="MCR2802541.1"/>
    </source>
</evidence>
<dbReference type="GO" id="GO:0016020">
    <property type="term" value="C:membrane"/>
    <property type="evidence" value="ECO:0007669"/>
    <property type="project" value="InterPro"/>
</dbReference>
<evidence type="ECO:0000256" key="1">
    <source>
        <dbReference type="SAM" id="Phobius"/>
    </source>
</evidence>
<feature type="transmembrane region" description="Helical" evidence="1">
    <location>
        <begin position="287"/>
        <end position="303"/>
    </location>
</feature>
<feature type="transmembrane region" description="Helical" evidence="1">
    <location>
        <begin position="136"/>
        <end position="152"/>
    </location>
</feature>
<dbReference type="InterPro" id="IPR010288">
    <property type="entry name" value="EcsB_ABC"/>
</dbReference>
<name>A0A9X2MKW6_9BACL</name>
<feature type="transmembrane region" description="Helical" evidence="1">
    <location>
        <begin position="114"/>
        <end position="130"/>
    </location>
</feature>
<feature type="transmembrane region" description="Helical" evidence="1">
    <location>
        <begin position="74"/>
        <end position="93"/>
    </location>
</feature>
<dbReference type="Proteomes" id="UP001141950">
    <property type="component" value="Unassembled WGS sequence"/>
</dbReference>
<dbReference type="Pfam" id="PF05975">
    <property type="entry name" value="EcsB"/>
    <property type="match status" value="1"/>
</dbReference>
<proteinExistence type="predicted"/>
<feature type="transmembrane region" description="Helical" evidence="1">
    <location>
        <begin position="35"/>
        <end position="54"/>
    </location>
</feature>
<keyword evidence="1" id="KW-0472">Membrane</keyword>
<feature type="transmembrane region" description="Helical" evidence="1">
    <location>
        <begin position="378"/>
        <end position="400"/>
    </location>
</feature>
<dbReference type="PIRSF" id="PIRSF037259">
    <property type="entry name" value="EcsB_ABC"/>
    <property type="match status" value="1"/>
</dbReference>
<feature type="transmembrane region" description="Helical" evidence="1">
    <location>
        <begin position="173"/>
        <end position="189"/>
    </location>
</feature>